<protein>
    <submittedName>
        <fullName evidence="2">Uncharacterized protein</fullName>
    </submittedName>
</protein>
<sequence>MKWFLIVFSLYVIVLSAFPCCGDDYCCEEITEVSNSQQHRDHDNHNKPELPCSPFFSCNTCHGVIVPELLKSEPAAVPLPRNVYYTPTAPGLPEFPASIWQPPKFA</sequence>
<evidence type="ECO:0000313" key="2">
    <source>
        <dbReference type="EMBL" id="RFS19221.1"/>
    </source>
</evidence>
<dbReference type="RefSeq" id="WP_116978273.1">
    <property type="nucleotide sequence ID" value="NZ_QPMM01000014.1"/>
</dbReference>
<organism evidence="2 3">
    <name type="scientific">Chitinophaga silvatica</name>
    <dbReference type="NCBI Taxonomy" id="2282649"/>
    <lineage>
        <taxon>Bacteria</taxon>
        <taxon>Pseudomonadati</taxon>
        <taxon>Bacteroidota</taxon>
        <taxon>Chitinophagia</taxon>
        <taxon>Chitinophagales</taxon>
        <taxon>Chitinophagaceae</taxon>
        <taxon>Chitinophaga</taxon>
    </lineage>
</organism>
<dbReference type="OrthoDB" id="671991at2"/>
<keyword evidence="3" id="KW-1185">Reference proteome</keyword>
<dbReference type="EMBL" id="QPMM01000014">
    <property type="protein sequence ID" value="RFS19221.1"/>
    <property type="molecule type" value="Genomic_DNA"/>
</dbReference>
<proteinExistence type="predicted"/>
<comment type="caution">
    <text evidence="2">The sequence shown here is derived from an EMBL/GenBank/DDBJ whole genome shotgun (WGS) entry which is preliminary data.</text>
</comment>
<feature type="signal peptide" evidence="1">
    <location>
        <begin position="1"/>
        <end position="19"/>
    </location>
</feature>
<reference evidence="2 3" key="1">
    <citation type="submission" date="2018-07" db="EMBL/GenBank/DDBJ databases">
        <title>Chitinophaga K2CV101002-2 sp. nov., isolated from a monsoon evergreen broad-leaved forest soil.</title>
        <authorList>
            <person name="Lv Y."/>
        </authorList>
    </citation>
    <scope>NUCLEOTIDE SEQUENCE [LARGE SCALE GENOMIC DNA]</scope>
    <source>
        <strain evidence="2 3">GDMCC 1.1288</strain>
    </source>
</reference>
<evidence type="ECO:0000256" key="1">
    <source>
        <dbReference type="SAM" id="SignalP"/>
    </source>
</evidence>
<accession>A0A3E1Y3H1</accession>
<dbReference type="AlphaFoldDB" id="A0A3E1Y3H1"/>
<evidence type="ECO:0000313" key="3">
    <source>
        <dbReference type="Proteomes" id="UP000260644"/>
    </source>
</evidence>
<dbReference type="Pfam" id="PF20365">
    <property type="entry name" value="DUF6660"/>
    <property type="match status" value="1"/>
</dbReference>
<name>A0A3E1Y3H1_9BACT</name>
<dbReference type="InterPro" id="IPR046601">
    <property type="entry name" value="DUF6660"/>
</dbReference>
<dbReference type="Proteomes" id="UP000260644">
    <property type="component" value="Unassembled WGS sequence"/>
</dbReference>
<keyword evidence="1" id="KW-0732">Signal</keyword>
<gene>
    <name evidence="2" type="ORF">DVR12_23575</name>
</gene>
<feature type="chain" id="PRO_5017721216" evidence="1">
    <location>
        <begin position="20"/>
        <end position="106"/>
    </location>
</feature>